<evidence type="ECO:0000313" key="2">
    <source>
        <dbReference type="Proteomes" id="UP000321580"/>
    </source>
</evidence>
<dbReference type="Proteomes" id="UP000321580">
    <property type="component" value="Unassembled WGS sequence"/>
</dbReference>
<evidence type="ECO:0008006" key="3">
    <source>
        <dbReference type="Google" id="ProtNLM"/>
    </source>
</evidence>
<proteinExistence type="predicted"/>
<gene>
    <name evidence="1" type="ORF">FRY97_17730</name>
</gene>
<reference evidence="1 2" key="1">
    <citation type="submission" date="2019-08" db="EMBL/GenBank/DDBJ databases">
        <title>Genome of Phaeodactylibacter luteus.</title>
        <authorList>
            <person name="Bowman J.P."/>
        </authorList>
    </citation>
    <scope>NUCLEOTIDE SEQUENCE [LARGE SCALE GENOMIC DNA]</scope>
    <source>
        <strain evidence="1 2">KCTC 42180</strain>
    </source>
</reference>
<comment type="caution">
    <text evidence="1">The sequence shown here is derived from an EMBL/GenBank/DDBJ whole genome shotgun (WGS) entry which is preliminary data.</text>
</comment>
<protein>
    <recommendedName>
        <fullName evidence="3">RHS repeat-associated core domain-containing protein</fullName>
    </recommendedName>
</protein>
<accession>A0A5C6RH13</accession>
<feature type="non-terminal residue" evidence="1">
    <location>
        <position position="2197"/>
    </location>
</feature>
<dbReference type="RefSeq" id="WP_147168906.1">
    <property type="nucleotide sequence ID" value="NZ_VOOR01000047.1"/>
</dbReference>
<dbReference type="InterPro" id="IPR050708">
    <property type="entry name" value="T6SS_VgrG/RHS"/>
</dbReference>
<dbReference type="PANTHER" id="PTHR32305:SF15">
    <property type="entry name" value="PROTEIN RHSA-RELATED"/>
    <property type="match status" value="1"/>
</dbReference>
<keyword evidence="2" id="KW-1185">Reference proteome</keyword>
<evidence type="ECO:0000313" key="1">
    <source>
        <dbReference type="EMBL" id="TXB61738.1"/>
    </source>
</evidence>
<dbReference type="OrthoDB" id="9765204at2"/>
<dbReference type="EMBL" id="VOOR01000047">
    <property type="protein sequence ID" value="TXB61738.1"/>
    <property type="molecule type" value="Genomic_DNA"/>
</dbReference>
<sequence>MSNLQDPLVEPASPALLDLCCAFESNLPRVCYDLSGFTCSSTPLFSGITLPQGFVGAAVSFSGLDELAGEMNTICINNGVPIFFEADLSANTICALGLDSLTAYSFGDLQLNCRSRKDQFPPSVSGVPCPYEGLTIGDVLAGGDGIPDSLFAGSPSAVALSDLEALGGEPGSPIPSGTSISQMASFLALILESGSYLCEDNEMSNLNCMMNDFLGNDSMPLDSLFTMVTSPELGLEDVPENATFEDFEAEFLAGMNEIVNSPGGLAGLVNNLLGTGFSTEDCSEGFGLLPLTGDRKTHGQRSQSEAPSTAVDSDFFEDYLPGLGQEGAAISTPSPTALALISQIKSGVDLYNGNQSTSIPLYSINANDLSVPISLSNVGNGLKINDMGSLAGQGWKLNAGSMITRIVNGLPDEFDGVVHGAGVGKSNAMQLRVNYVSALGAQLSFPGVNSIPCISINQVHHGFVAGQEEGLPIGEGLSPLGGGNGELVPVELDISWSPLQPNRIRFIIAIPVFKFWGITVYVTLAADIALQLEQRLSSIVYEEDGLGYLYTDSGALMQSFGGLPSMPENGSFLEGMSTADKIKVLQSIHAGRNLDDLRFLNDYFTGFEVWMEAFLELLEDDYVPTYKSKKLDVEPDEFYFEAGGYSGTFVLSKDGQAAHITPYTPGLSVESIEISDGHLSSFKIRVPDGHLYVFGSNSFYGVDFTENTAYYLPNFYTYPEASGGFLGTAFGQAELDVAEVYDYPTIGRPKIKYFGNTYDRNYKIMERPRYASTWHLIRIESSLTQEEVSFEYEKREGLTYFSDKSYNHSFPNFGVQPDRLTTKLNTGLNPLQDGIQGRWVNGRAEFALNAVETKLDRWHLVQINTGRGERARFSYEQARGELAYDSLCTHIYIERETGADYKLFKGWELVYELPEGPEIVFDCGPVPDSLPTGPVIRATNETEFGTGEMYEMNWYDFHTYLNFTFRIGCFGIGTQLPIGWALRKHNWGYREKMSDFGSIMEIKAFPDPFDVEKFKYEAAVDSAVYVAENRRTFLRKINGIDREGQAYDLITDIAYYEPSGSEGLGSIPKRFSVMQDEYGFFNDNSASGSPLPPISYEALVGEQNVSSDTDGICAHFPFFNTKFFSAGRCGVNNTHKGQSKEADLAFVRAGALKQITYATGAEVAFEYELNEFPEGAKGAGLRVSTLTEAPGDTPAKITKYEYEEPAFNNLPVRVFHNKQDVYLVNSFNINGPLSVALDFYLESKVTSTSSAQNKLFPNGNGVIGYHKVVEKWDGNGAVEHYFSTPANYGQHLYFQGVDINATDAVNTHYYYRNNWALSDVLDIVNVLNPNGFQENPISQYLDFPPALSIPSPLHRSGIAFGKEYKTLVKDEAGSVVKEELTDYEVGEYKGRESTAGNIVKSHSAMVQYNHHGSFSERYYHRLVTQFLPFNFSAIDGLLGQLVDLMLNISKPHPFKYVSRHYYTVQYGLEDYYIRLRSTQENNYPSGGGENSIYTTFFYVGAPDEVTTLERINKSYSDNIQTSEVYRYSFGQNLNVPGFNYFDQSLISFLNGIDYHRPLFSRKTVRTGSSGTFYPVEQSFTVQQVVNGKVVPKAHYALQNGDIRLRGYFEDFDSDGLPKRYFQAKYGADLGGGANSFFDEIEVSWNERRQLLQKSYIGFTFTNHFNDFGEYTGSTDHNGVSSAYSYDDRGRLKNAIAYNNRQVTSFSYTIGPGQNRVTAKTSFGDSTPDQITIEETDGFGKLKQKVRASDGSILEAHTYDAYWRPVKSRAIGTGEVINEYEPSPSGQILKQTDAEDNVYEWSYSAGGSAYFWEVNTTDPNGHSVAERKNGLGLLLSSRQVDLNASTSYEYDNQLRLKRIFNPIGEVFEYEYNDMGLLKSKKVPGKNKDEFWYDEKYRLVASKDGKGQVILYRYDDYDRPKASYLYSSAPLNLGIDGFQPYPALQAHFQPSALLSSQEYVNTSSTYLAAQQERIFDPLEPVVQYADFTFLEVDDLGRPTHTIEGYPHAEVEVFSGYNDAMLLQTSKRVIEQGGNIFRVSDSFEFDSALRQSSHEVSTNTMGTNTYKVSEYSYNSEDHLKVKLLGQQSDGKFLQQVDYYHDGIGRVVAINSVGSHECREEEEAFCDLSGTFEVSFKTQHCLQLFATQSGNTLVPLLEYISFDGSPEGWSAEIRTLVEGVLINNGAEGEVLVSTSLAEAGI</sequence>
<name>A0A5C6RH13_9BACT</name>
<organism evidence="1 2">
    <name type="scientific">Phaeodactylibacter luteus</name>
    <dbReference type="NCBI Taxonomy" id="1564516"/>
    <lineage>
        <taxon>Bacteria</taxon>
        <taxon>Pseudomonadati</taxon>
        <taxon>Bacteroidota</taxon>
        <taxon>Saprospiria</taxon>
        <taxon>Saprospirales</taxon>
        <taxon>Haliscomenobacteraceae</taxon>
        <taxon>Phaeodactylibacter</taxon>
    </lineage>
</organism>
<dbReference type="PANTHER" id="PTHR32305">
    <property type="match status" value="1"/>
</dbReference>
<dbReference type="Gene3D" id="2.180.10.10">
    <property type="entry name" value="RHS repeat-associated core"/>
    <property type="match status" value="2"/>
</dbReference>